<dbReference type="Pfam" id="PF00041">
    <property type="entry name" value="fn3"/>
    <property type="match status" value="3"/>
</dbReference>
<dbReference type="InterPro" id="IPR050713">
    <property type="entry name" value="RTP_Phos/Ushers"/>
</dbReference>
<proteinExistence type="predicted"/>
<feature type="domain" description="Tyrosine-protein phosphatase" evidence="13">
    <location>
        <begin position="1458"/>
        <end position="1687"/>
    </location>
</feature>
<accession>A0A8J5TK02</accession>
<feature type="domain" description="Fibronectin type-III" evidence="16">
    <location>
        <begin position="642"/>
        <end position="741"/>
    </location>
</feature>
<protein>
    <submittedName>
        <fullName evidence="17">Receptor-type tyrosine-protein phosphatase C-like</fullName>
    </submittedName>
</protein>
<dbReference type="PROSITE" id="PS50820">
    <property type="entry name" value="LCCL"/>
    <property type="match status" value="1"/>
</dbReference>
<comment type="caution">
    <text evidence="10">Lacks conserved residue(s) required for the propagation of feature annotation.</text>
</comment>
<evidence type="ECO:0000256" key="6">
    <source>
        <dbReference type="ARBA" id="ARBA00022989"/>
    </source>
</evidence>
<dbReference type="PROSITE" id="PS00383">
    <property type="entry name" value="TYR_PHOSPHATASE_1"/>
    <property type="match status" value="1"/>
</dbReference>
<dbReference type="SMART" id="SM00404">
    <property type="entry name" value="PTPc_motif"/>
    <property type="match status" value="2"/>
</dbReference>
<dbReference type="InterPro" id="IPR000742">
    <property type="entry name" value="EGF"/>
</dbReference>
<dbReference type="SMART" id="SM00194">
    <property type="entry name" value="PTPc"/>
    <property type="match status" value="2"/>
</dbReference>
<feature type="domain" description="Tyrosine specific protein phosphatases" evidence="14">
    <location>
        <begin position="1338"/>
        <end position="1397"/>
    </location>
</feature>
<evidence type="ECO:0000259" key="13">
    <source>
        <dbReference type="PROSITE" id="PS50055"/>
    </source>
</evidence>
<evidence type="ECO:0000256" key="4">
    <source>
        <dbReference type="ARBA" id="ARBA00022801"/>
    </source>
</evidence>
<keyword evidence="17" id="KW-0675">Receptor</keyword>
<evidence type="ECO:0000256" key="3">
    <source>
        <dbReference type="ARBA" id="ARBA00022729"/>
    </source>
</evidence>
<dbReference type="InterPro" id="IPR004043">
    <property type="entry name" value="LCCL"/>
</dbReference>
<evidence type="ECO:0000256" key="9">
    <source>
        <dbReference type="ARBA" id="ARBA00023180"/>
    </source>
</evidence>
<dbReference type="PANTHER" id="PTHR46957">
    <property type="entry name" value="CYTOKINE RECEPTOR"/>
    <property type="match status" value="1"/>
</dbReference>
<dbReference type="Proteomes" id="UP000747542">
    <property type="component" value="Unassembled WGS sequence"/>
</dbReference>
<dbReference type="Pfam" id="PF00102">
    <property type="entry name" value="Y_phosphatase"/>
    <property type="match status" value="3"/>
</dbReference>
<dbReference type="Pfam" id="PF07974">
    <property type="entry name" value="EGF_2"/>
    <property type="match status" value="1"/>
</dbReference>
<gene>
    <name evidence="17" type="primary">Ptprc-L</name>
    <name evidence="17" type="ORF">Hamer_G016908</name>
</gene>
<dbReference type="PROSITE" id="PS50055">
    <property type="entry name" value="TYR_PHOSPHATASE_PTP"/>
    <property type="match status" value="2"/>
</dbReference>
<evidence type="ECO:0000256" key="7">
    <source>
        <dbReference type="ARBA" id="ARBA00023136"/>
    </source>
</evidence>
<dbReference type="PANTHER" id="PTHR46957:SF3">
    <property type="entry name" value="CYTOKINE RECEPTOR"/>
    <property type="match status" value="1"/>
</dbReference>
<dbReference type="CDD" id="cd00054">
    <property type="entry name" value="EGF_CA"/>
    <property type="match status" value="1"/>
</dbReference>
<dbReference type="InterPro" id="IPR013111">
    <property type="entry name" value="EGF_extracell"/>
</dbReference>
<dbReference type="InterPro" id="IPR000242">
    <property type="entry name" value="PTP_cat"/>
</dbReference>
<dbReference type="InterPro" id="IPR036609">
    <property type="entry name" value="LCCL_sf"/>
</dbReference>
<keyword evidence="7" id="KW-0472">Membrane</keyword>
<name>A0A8J5TK02_HOMAM</name>
<dbReference type="CDD" id="cd00063">
    <property type="entry name" value="FN3"/>
    <property type="match status" value="4"/>
</dbReference>
<keyword evidence="9" id="KW-0325">Glycoprotein</keyword>
<dbReference type="GO" id="GO:0004725">
    <property type="term" value="F:protein tyrosine phosphatase activity"/>
    <property type="evidence" value="ECO:0007669"/>
    <property type="project" value="InterPro"/>
</dbReference>
<dbReference type="PROSITE" id="PS50853">
    <property type="entry name" value="FN3"/>
    <property type="match status" value="4"/>
</dbReference>
<keyword evidence="6" id="KW-1133">Transmembrane helix</keyword>
<evidence type="ECO:0000256" key="10">
    <source>
        <dbReference type="PROSITE-ProRule" id="PRU00076"/>
    </source>
</evidence>
<dbReference type="InterPro" id="IPR036116">
    <property type="entry name" value="FN3_sf"/>
</dbReference>
<dbReference type="Gene3D" id="2.170.300.10">
    <property type="entry name" value="Tie2 ligand-binding domain superfamily"/>
    <property type="match status" value="1"/>
</dbReference>
<dbReference type="SMART" id="SM00060">
    <property type="entry name" value="FN3"/>
    <property type="match status" value="5"/>
</dbReference>
<evidence type="ECO:0000256" key="2">
    <source>
        <dbReference type="ARBA" id="ARBA00022692"/>
    </source>
</evidence>
<dbReference type="Gene3D" id="3.90.190.10">
    <property type="entry name" value="Protein tyrosine phosphatase superfamily"/>
    <property type="match status" value="2"/>
</dbReference>
<feature type="domain" description="EGF-like" evidence="12">
    <location>
        <begin position="308"/>
        <end position="339"/>
    </location>
</feature>
<feature type="domain" description="Fibronectin type-III" evidence="16">
    <location>
        <begin position="551"/>
        <end position="641"/>
    </location>
</feature>
<dbReference type="SUPFAM" id="SSF69848">
    <property type="entry name" value="LCCL domain"/>
    <property type="match status" value="1"/>
</dbReference>
<dbReference type="PRINTS" id="PR00700">
    <property type="entry name" value="PRTYPHPHTASE"/>
</dbReference>
<evidence type="ECO:0000259" key="12">
    <source>
        <dbReference type="PROSITE" id="PS50026"/>
    </source>
</evidence>
<keyword evidence="2" id="KW-0812">Transmembrane</keyword>
<dbReference type="InterPro" id="IPR003961">
    <property type="entry name" value="FN3_dom"/>
</dbReference>
<dbReference type="InterPro" id="IPR003595">
    <property type="entry name" value="Tyr_Pase_cat"/>
</dbReference>
<dbReference type="GO" id="GO:0016020">
    <property type="term" value="C:membrane"/>
    <property type="evidence" value="ECO:0007669"/>
    <property type="project" value="UniProtKB-SubCell"/>
</dbReference>
<keyword evidence="3 11" id="KW-0732">Signal</keyword>
<feature type="domain" description="LCCL" evidence="15">
    <location>
        <begin position="25"/>
        <end position="92"/>
    </location>
</feature>
<dbReference type="PROSITE" id="PS50026">
    <property type="entry name" value="EGF_3"/>
    <property type="match status" value="1"/>
</dbReference>
<feature type="disulfide bond" evidence="10">
    <location>
        <begin position="329"/>
        <end position="338"/>
    </location>
</feature>
<dbReference type="EMBL" id="JAHLQT010004419">
    <property type="protein sequence ID" value="KAG7175965.1"/>
    <property type="molecule type" value="Genomic_DNA"/>
</dbReference>
<feature type="domain" description="Fibronectin type-III" evidence="16">
    <location>
        <begin position="441"/>
        <end position="549"/>
    </location>
</feature>
<dbReference type="SMART" id="SM00181">
    <property type="entry name" value="EGF"/>
    <property type="match status" value="2"/>
</dbReference>
<comment type="caution">
    <text evidence="17">The sequence shown here is derived from an EMBL/GenBank/DDBJ whole genome shotgun (WGS) entry which is preliminary data.</text>
</comment>
<evidence type="ECO:0000313" key="18">
    <source>
        <dbReference type="Proteomes" id="UP000747542"/>
    </source>
</evidence>
<dbReference type="InterPro" id="IPR016130">
    <property type="entry name" value="Tyr_Pase_AS"/>
</dbReference>
<feature type="chain" id="PRO_5035156894" evidence="11">
    <location>
        <begin position="23"/>
        <end position="1699"/>
    </location>
</feature>
<dbReference type="SUPFAM" id="SSF49265">
    <property type="entry name" value="Fibronectin type III"/>
    <property type="match status" value="4"/>
</dbReference>
<comment type="subcellular location">
    <subcellularLocation>
        <location evidence="1">Membrane</location>
        <topology evidence="1">Single-pass membrane protein</topology>
    </subcellularLocation>
</comment>
<keyword evidence="10" id="KW-0245">EGF-like domain</keyword>
<dbReference type="SUPFAM" id="SSF52799">
    <property type="entry name" value="(Phosphotyrosine protein) phosphatases II"/>
    <property type="match status" value="2"/>
</dbReference>
<evidence type="ECO:0000259" key="15">
    <source>
        <dbReference type="PROSITE" id="PS50820"/>
    </source>
</evidence>
<dbReference type="CDD" id="cd00047">
    <property type="entry name" value="PTPc"/>
    <property type="match status" value="2"/>
</dbReference>
<dbReference type="SMART" id="SM00603">
    <property type="entry name" value="LCCL"/>
    <property type="match status" value="1"/>
</dbReference>
<keyword evidence="18" id="KW-1185">Reference proteome</keyword>
<feature type="domain" description="Fibronectin type-III" evidence="16">
    <location>
        <begin position="932"/>
        <end position="1030"/>
    </location>
</feature>
<evidence type="ECO:0000256" key="11">
    <source>
        <dbReference type="SAM" id="SignalP"/>
    </source>
</evidence>
<evidence type="ECO:0000259" key="14">
    <source>
        <dbReference type="PROSITE" id="PS50056"/>
    </source>
</evidence>
<dbReference type="InterPro" id="IPR013783">
    <property type="entry name" value="Ig-like_fold"/>
</dbReference>
<organism evidence="17 18">
    <name type="scientific">Homarus americanus</name>
    <name type="common">American lobster</name>
    <dbReference type="NCBI Taxonomy" id="6706"/>
    <lineage>
        <taxon>Eukaryota</taxon>
        <taxon>Metazoa</taxon>
        <taxon>Ecdysozoa</taxon>
        <taxon>Arthropoda</taxon>
        <taxon>Crustacea</taxon>
        <taxon>Multicrustacea</taxon>
        <taxon>Malacostraca</taxon>
        <taxon>Eumalacostraca</taxon>
        <taxon>Eucarida</taxon>
        <taxon>Decapoda</taxon>
        <taxon>Pleocyemata</taxon>
        <taxon>Astacidea</taxon>
        <taxon>Nephropoidea</taxon>
        <taxon>Nephropidae</taxon>
        <taxon>Homarus</taxon>
    </lineage>
</organism>
<dbReference type="Gene3D" id="2.60.40.10">
    <property type="entry name" value="Immunoglobulins"/>
    <property type="match status" value="5"/>
</dbReference>
<dbReference type="PROSITE" id="PS00022">
    <property type="entry name" value="EGF_1"/>
    <property type="match status" value="1"/>
</dbReference>
<keyword evidence="5" id="KW-0904">Protein phosphatase</keyword>
<evidence type="ECO:0000259" key="16">
    <source>
        <dbReference type="PROSITE" id="PS50853"/>
    </source>
</evidence>
<dbReference type="Gene3D" id="2.170.130.20">
    <property type="entry name" value="LCCL-like domain"/>
    <property type="match status" value="1"/>
</dbReference>
<evidence type="ECO:0000256" key="8">
    <source>
        <dbReference type="ARBA" id="ARBA00023157"/>
    </source>
</evidence>
<dbReference type="GO" id="GO:0048666">
    <property type="term" value="P:neuron development"/>
    <property type="evidence" value="ECO:0007669"/>
    <property type="project" value="UniProtKB-ARBA"/>
</dbReference>
<dbReference type="PROSITE" id="PS50056">
    <property type="entry name" value="TYR_PHOSPHATASE_2"/>
    <property type="match status" value="1"/>
</dbReference>
<reference evidence="17" key="1">
    <citation type="journal article" date="2021" name="Sci. Adv.">
        <title>The American lobster genome reveals insights on longevity, neural, and immune adaptations.</title>
        <authorList>
            <person name="Polinski J.M."/>
            <person name="Zimin A.V."/>
            <person name="Clark K.F."/>
            <person name="Kohn A.B."/>
            <person name="Sadowski N."/>
            <person name="Timp W."/>
            <person name="Ptitsyn A."/>
            <person name="Khanna P."/>
            <person name="Romanova D.Y."/>
            <person name="Williams P."/>
            <person name="Greenwood S.J."/>
            <person name="Moroz L.L."/>
            <person name="Walt D.R."/>
            <person name="Bodnar A.G."/>
        </authorList>
    </citation>
    <scope>NUCLEOTIDE SEQUENCE</scope>
    <source>
        <strain evidence="17">GMGI-L3</strain>
    </source>
</reference>
<feature type="domain" description="Tyrosine-protein phosphatase" evidence="13">
    <location>
        <begin position="1192"/>
        <end position="1406"/>
    </location>
</feature>
<evidence type="ECO:0000313" key="17">
    <source>
        <dbReference type="EMBL" id="KAG7175965.1"/>
    </source>
</evidence>
<evidence type="ECO:0000256" key="1">
    <source>
        <dbReference type="ARBA" id="ARBA00004167"/>
    </source>
</evidence>
<feature type="signal peptide" evidence="11">
    <location>
        <begin position="1"/>
        <end position="22"/>
    </location>
</feature>
<dbReference type="InterPro" id="IPR000387">
    <property type="entry name" value="Tyr_Pase_dom"/>
</dbReference>
<sequence>MINSPLTALVIFVVSTTAVCSADNSCPLFSDFTSGNNTYQHNCSELCLDESQESNTKLQVYGTEYYSKTSDVCQAAVHAGAVGPQGGEVTFTQDNTNHDRRGTIRNRIISKSWFKSWTGRKMNLVCLTDNTTRILVKTDITSWKYRKSDVKVTILRSAQQGASLSARKSQNIRAVRCLGRTAATDVLTVIQAKYQTYVADTSTIRASRGDYLQVPIKKVDKNSLDKVFLRRLPDDWSHNNDSYGNYSLPLIFNRVLPGDAGIYIVGNCQECASNPKQFKEMKDLYTDSAYFHLIVRDCESEYYGANCQSRCPDCENGGICHAVTGSCVCPPGFHGPTCQKACGHDLFGSRCQLHCNKITLGFSPESEEHCLGLRICVPEPYGCSCAPGYMECTEGRYGADCSQGCEYCSDNLCDKTSGKCSSGCLMDIPCADGMPLDLPRLRTPPNVSDIKKNSLVVKFSPWSNEEDDGSDEFNISSYKLQHLREDNNTWVDVKDYFPDIVSGQVTEKIEGLDPGFQYVFRVLVMTPQGAVDGSTNKRVHNVSVTTKCYEPTLYLLNVSEVTNQSAVINWETPGNHARCGMQYDIQLMTGSREEFIHQHTTSNSSYHLRTLKSNTSYVVNITARNNKSEVSLSVQFITLPNAPYRPIVTVMPSGVGNLGVSWKLPPESSSVDSYNVMYKLLQYKACNRTVDPPQDVIQEKTSNNIIELQDLKSYATYEVCVVAENEAPSVDVENFTCTPKNLSGVSCIANLSSGCEAYNGANTTIEVQLLAFLECENENIMFNKSIDIIDKKISVEFSEKLVAAMIYKASLSIINHVGKGMTENTTFKTVEASPPAVRNLSANASSSKVRLLWNDPCPTNGNITQLCYRNVNSTSVDTCTNAVKCEIVTNYERCVDIAELDPQKYYTFMVAAVNSAGKGIFSELQVLTLVTIPGQPEKLNATRLSTSLELVLSQPVNPGGTRLNCTLLLKKRTQIIKQCTATVESETRNPFICKLDELKQGTRFTAESVCCNSAGCSEPLNSVVATLPLSPKLEGKLKVEDMDATSVTLSLPKVVMEGDGVRSLAVLVQQLNKEKLEMAFDSFTTKYLNLKLLGKHVQEESVGRYISSEMRYKRQAGESKYAEMRLNEPVVVGVGGHGLVITLSILGNGTVDSSRIPMDHFNQSIPNTLTTPATPLSVPSNIGKPMLDGQCPENKKKNRYSNNLPYDETRVKLSVIHDDPNTNYINANHVYGFGGLLKYIASQGPKDKNLNTIGDFWRMICEQHITVIIMVANFVEGGKKKVGEYISFGSNLVVEDYTVEVVNTDHHSHYNVSLVQVWKHGIAHTVIHYHYTNWPDHGVPSGMVVHCSAGIGRTGTVLQVLLLHEMLMVQGSMDPLEVLQRLRECRARLVENVAQYNLSLQIFDEVMYGSNTSIVSINFPQQLEDCLKKNHNLYQRAKALPSGLTFGATSQAEYHYLNRNPTILPSVSQRIFLSMENGETLSQYINAIRVNGLDHPNEMVVTEHPLPTTLTKFWRLVVEKKCMSVVLINTFNDCEEDIFPSLLPRHDTDLVLGNYTIRTLHVANHSSFIQYSIEVFSKQDIQEAVTVYQITSWPYGSEVPSSPDALIGVSEILLQAHHHDTGPILLSCGDGVTGCGLMAAAKLTIEKLQKYKTVDVYRTVVYLLRARQEFFVSQAQFDFLYIVADKYLQDFDTYVNFQI</sequence>
<keyword evidence="4" id="KW-0378">Hydrolase</keyword>
<evidence type="ECO:0000256" key="5">
    <source>
        <dbReference type="ARBA" id="ARBA00022912"/>
    </source>
</evidence>
<dbReference type="Pfam" id="PF03815">
    <property type="entry name" value="LCCL"/>
    <property type="match status" value="1"/>
</dbReference>
<dbReference type="InterPro" id="IPR029021">
    <property type="entry name" value="Prot-tyrosine_phosphatase-like"/>
</dbReference>
<keyword evidence="8 10" id="KW-1015">Disulfide bond</keyword>